<organism evidence="2 3">
    <name type="scientific">Ladona fulva</name>
    <name type="common">Scarce chaser dragonfly</name>
    <name type="synonym">Libellula fulva</name>
    <dbReference type="NCBI Taxonomy" id="123851"/>
    <lineage>
        <taxon>Eukaryota</taxon>
        <taxon>Metazoa</taxon>
        <taxon>Ecdysozoa</taxon>
        <taxon>Arthropoda</taxon>
        <taxon>Hexapoda</taxon>
        <taxon>Insecta</taxon>
        <taxon>Pterygota</taxon>
        <taxon>Palaeoptera</taxon>
        <taxon>Odonata</taxon>
        <taxon>Epiprocta</taxon>
        <taxon>Anisoptera</taxon>
        <taxon>Libelluloidea</taxon>
        <taxon>Libellulidae</taxon>
        <taxon>Ladona</taxon>
    </lineage>
</organism>
<dbReference type="Proteomes" id="UP000792457">
    <property type="component" value="Unassembled WGS sequence"/>
</dbReference>
<dbReference type="AlphaFoldDB" id="A0A8K0KG38"/>
<dbReference type="Pfam" id="PF15169">
    <property type="entry name" value="Cybc1_Eros"/>
    <property type="match status" value="1"/>
</dbReference>
<keyword evidence="1" id="KW-0812">Transmembrane</keyword>
<evidence type="ECO:0000313" key="2">
    <source>
        <dbReference type="EMBL" id="KAG8231688.1"/>
    </source>
</evidence>
<keyword evidence="3" id="KW-1185">Reference proteome</keyword>
<dbReference type="OrthoDB" id="10022724at2759"/>
<dbReference type="InterPro" id="IPR027846">
    <property type="entry name" value="Cybc1"/>
</dbReference>
<keyword evidence="1" id="KW-1133">Transmembrane helix</keyword>
<reference evidence="2" key="1">
    <citation type="submission" date="2013-04" db="EMBL/GenBank/DDBJ databases">
        <authorList>
            <person name="Qu J."/>
            <person name="Murali S.C."/>
            <person name="Bandaranaike D."/>
            <person name="Bellair M."/>
            <person name="Blankenburg K."/>
            <person name="Chao H."/>
            <person name="Dinh H."/>
            <person name="Doddapaneni H."/>
            <person name="Downs B."/>
            <person name="Dugan-Rocha S."/>
            <person name="Elkadiri S."/>
            <person name="Gnanaolivu R.D."/>
            <person name="Hernandez B."/>
            <person name="Javaid M."/>
            <person name="Jayaseelan J.C."/>
            <person name="Lee S."/>
            <person name="Li M."/>
            <person name="Ming W."/>
            <person name="Munidasa M."/>
            <person name="Muniz J."/>
            <person name="Nguyen L."/>
            <person name="Ongeri F."/>
            <person name="Osuji N."/>
            <person name="Pu L.-L."/>
            <person name="Puazo M."/>
            <person name="Qu C."/>
            <person name="Quiroz J."/>
            <person name="Raj R."/>
            <person name="Weissenberger G."/>
            <person name="Xin Y."/>
            <person name="Zou X."/>
            <person name="Han Y."/>
            <person name="Richards S."/>
            <person name="Worley K."/>
            <person name="Muzny D."/>
            <person name="Gibbs R."/>
        </authorList>
    </citation>
    <scope>NUCLEOTIDE SEQUENCE</scope>
    <source>
        <strain evidence="2">Sampled in the wild</strain>
    </source>
</reference>
<evidence type="ECO:0000256" key="1">
    <source>
        <dbReference type="SAM" id="Phobius"/>
    </source>
</evidence>
<protein>
    <submittedName>
        <fullName evidence="2">Uncharacterized protein</fullName>
    </submittedName>
</protein>
<feature type="transmembrane region" description="Helical" evidence="1">
    <location>
        <begin position="22"/>
        <end position="45"/>
    </location>
</feature>
<comment type="caution">
    <text evidence="2">The sequence shown here is derived from an EMBL/GenBank/DDBJ whole genome shotgun (WGS) entry which is preliminary data.</text>
</comment>
<gene>
    <name evidence="2" type="ORF">J437_LFUL007463</name>
</gene>
<evidence type="ECO:0000313" key="3">
    <source>
        <dbReference type="Proteomes" id="UP000792457"/>
    </source>
</evidence>
<dbReference type="EMBL" id="KZ308568">
    <property type="protein sequence ID" value="KAG8231688.1"/>
    <property type="molecule type" value="Genomic_DNA"/>
</dbReference>
<reference evidence="2" key="2">
    <citation type="submission" date="2017-10" db="EMBL/GenBank/DDBJ databases">
        <title>Ladona fulva Genome sequencing and assembly.</title>
        <authorList>
            <person name="Murali S."/>
            <person name="Richards S."/>
            <person name="Bandaranaike D."/>
            <person name="Bellair M."/>
            <person name="Blankenburg K."/>
            <person name="Chao H."/>
            <person name="Dinh H."/>
            <person name="Doddapaneni H."/>
            <person name="Dugan-Rocha S."/>
            <person name="Elkadiri S."/>
            <person name="Gnanaolivu R."/>
            <person name="Hernandez B."/>
            <person name="Skinner E."/>
            <person name="Javaid M."/>
            <person name="Lee S."/>
            <person name="Li M."/>
            <person name="Ming W."/>
            <person name="Munidasa M."/>
            <person name="Muniz J."/>
            <person name="Nguyen L."/>
            <person name="Hughes D."/>
            <person name="Osuji N."/>
            <person name="Pu L.-L."/>
            <person name="Puazo M."/>
            <person name="Qu C."/>
            <person name="Quiroz J."/>
            <person name="Raj R."/>
            <person name="Weissenberger G."/>
            <person name="Xin Y."/>
            <person name="Zou X."/>
            <person name="Han Y."/>
            <person name="Worley K."/>
            <person name="Muzny D."/>
            <person name="Gibbs R."/>
        </authorList>
    </citation>
    <scope>NUCLEOTIDE SEQUENCE</scope>
    <source>
        <strain evidence="2">Sampled in the wild</strain>
    </source>
</reference>
<accession>A0A8K0KG38</accession>
<name>A0A8K0KG38_LADFU</name>
<keyword evidence="1" id="KW-0472">Membrane</keyword>
<proteinExistence type="predicted"/>
<sequence>MAILSIKYMTPEKLHISQGPGWYSYTILFGGIVTKVVYILGSFLFGLSWMDDWEDWVLDRDAGLCTVTRCNWYDRLRCQAKESSTIQVKLTDVLAAFVKCDKGLTLVLRTGDTVSSASKKQRRIKNKSEAFEKLQNVADEITSFLQLNHMEDISKKKMRSASMEIFDGRSEYFDSVSDPSPSTSEVSSSGREFINIIYEHPISPEVQVAD</sequence>